<dbReference type="InParanoid" id="F8A981"/>
<dbReference type="GO" id="GO:0008173">
    <property type="term" value="F:RNA methyltransferase activity"/>
    <property type="evidence" value="ECO:0007669"/>
    <property type="project" value="InterPro"/>
</dbReference>
<dbReference type="GO" id="GO:0006396">
    <property type="term" value="P:RNA processing"/>
    <property type="evidence" value="ECO:0007669"/>
    <property type="project" value="InterPro"/>
</dbReference>
<feature type="domain" description="tRNA/rRNA methyltransferase SpoU type" evidence="3">
    <location>
        <begin position="57"/>
        <end position="195"/>
    </location>
</feature>
<dbReference type="InterPro" id="IPR029028">
    <property type="entry name" value="Alpha/beta_knot_MTases"/>
</dbReference>
<dbReference type="OrthoDB" id="9795352at2"/>
<evidence type="ECO:0000256" key="2">
    <source>
        <dbReference type="ARBA" id="ARBA00022679"/>
    </source>
</evidence>
<keyword evidence="5" id="KW-1185">Reference proteome</keyword>
<evidence type="ECO:0000313" key="5">
    <source>
        <dbReference type="Proteomes" id="UP000006793"/>
    </source>
</evidence>
<dbReference type="EMBL" id="CP002683">
    <property type="protein sequence ID" value="AEH45204.1"/>
    <property type="molecule type" value="Genomic_DNA"/>
</dbReference>
<dbReference type="PaxDb" id="667014-Thein_1337"/>
<protein>
    <submittedName>
        <fullName evidence="4">tRNA/rRNA methyltransferase (SpoU)</fullName>
    </submittedName>
</protein>
<dbReference type="HOGENOM" id="CLU_1243427_0_0_0"/>
<keyword evidence="2" id="KW-0808">Transferase</keyword>
<organism evidence="4 5">
    <name type="scientific">Thermodesulfatator indicus (strain DSM 15286 / JCM 11887 / CIR29812)</name>
    <dbReference type="NCBI Taxonomy" id="667014"/>
    <lineage>
        <taxon>Bacteria</taxon>
        <taxon>Pseudomonadati</taxon>
        <taxon>Thermodesulfobacteriota</taxon>
        <taxon>Thermodesulfobacteria</taxon>
        <taxon>Thermodesulfobacteriales</taxon>
        <taxon>Thermodesulfatatoraceae</taxon>
        <taxon>Thermodesulfatator</taxon>
    </lineage>
</organism>
<sequence>MRNGLFYQCLSCRLRFPSLEKLTSCPACGSQLILKTTRPLETDNFETLPQKIEPSCVAILENVRSAWNVGSILRTGEAAGFSHFYICGITPTPEHKGVAKTALGAEKKLSWSYEPDALALVRRLKEEGFVLWGLETEGSTLWHPDIEIPEAPLVLVIGNELCGVDPELLKECDLVLRLPMRGGKCSLNVSVAFGAIALWLSAKKIK</sequence>
<evidence type="ECO:0000259" key="3">
    <source>
        <dbReference type="Pfam" id="PF00588"/>
    </source>
</evidence>
<name>F8A981_THEID</name>
<dbReference type="PANTHER" id="PTHR46429">
    <property type="entry name" value="23S RRNA (GUANOSINE-2'-O-)-METHYLTRANSFERASE RLMB"/>
    <property type="match status" value="1"/>
</dbReference>
<dbReference type="CDD" id="cd18097">
    <property type="entry name" value="SpoU-like"/>
    <property type="match status" value="1"/>
</dbReference>
<dbReference type="GO" id="GO:0005829">
    <property type="term" value="C:cytosol"/>
    <property type="evidence" value="ECO:0007669"/>
    <property type="project" value="TreeGrafter"/>
</dbReference>
<dbReference type="Pfam" id="PF00588">
    <property type="entry name" value="SpoU_methylase"/>
    <property type="match status" value="1"/>
</dbReference>
<dbReference type="AlphaFoldDB" id="F8A981"/>
<dbReference type="PANTHER" id="PTHR46429:SF1">
    <property type="entry name" value="23S RRNA (GUANOSINE-2'-O-)-METHYLTRANSFERASE RLMB"/>
    <property type="match status" value="1"/>
</dbReference>
<dbReference type="RefSeq" id="WP_013907946.1">
    <property type="nucleotide sequence ID" value="NC_015681.1"/>
</dbReference>
<dbReference type="KEGG" id="tid:Thein_1337"/>
<dbReference type="InterPro" id="IPR004441">
    <property type="entry name" value="rRNA_MeTrfase_TrmH"/>
</dbReference>
<dbReference type="SUPFAM" id="SSF75217">
    <property type="entry name" value="alpha/beta knot"/>
    <property type="match status" value="1"/>
</dbReference>
<evidence type="ECO:0000256" key="1">
    <source>
        <dbReference type="ARBA" id="ARBA00022603"/>
    </source>
</evidence>
<accession>F8A981</accession>
<dbReference type="eggNOG" id="COG0566">
    <property type="taxonomic scope" value="Bacteria"/>
</dbReference>
<dbReference type="InterPro" id="IPR001537">
    <property type="entry name" value="SpoU_MeTrfase"/>
</dbReference>
<reference evidence="4 5" key="2">
    <citation type="journal article" date="2012" name="Stand. Genomic Sci.">
        <title>Complete genome sequence of the thermophilic sulfate-reducing ocean bacterium Thermodesulfatator indicus type strain (CIR29812(T)).</title>
        <authorList>
            <person name="Anderson I."/>
            <person name="Saunders E."/>
            <person name="Lapidus A."/>
            <person name="Nolan M."/>
            <person name="Lucas S."/>
            <person name="Tice H."/>
            <person name="Del Rio T.G."/>
            <person name="Cheng J.F."/>
            <person name="Han C."/>
            <person name="Tapia R."/>
            <person name="Goodwin L.A."/>
            <person name="Pitluck S."/>
            <person name="Liolios K."/>
            <person name="Mavromatis K."/>
            <person name="Pagani I."/>
            <person name="Ivanova N."/>
            <person name="Mikhailova N."/>
            <person name="Pati A."/>
            <person name="Chen A."/>
            <person name="Palaniappan K."/>
            <person name="Land M."/>
            <person name="Hauser L."/>
            <person name="Jeffries C.D."/>
            <person name="Chang Y.J."/>
            <person name="Brambilla E.M."/>
            <person name="Rohde M."/>
            <person name="Spring S."/>
            <person name="Goker M."/>
            <person name="Detter J.C."/>
            <person name="Woyke T."/>
            <person name="Bristow J."/>
            <person name="Eisen J.A."/>
            <person name="Markowitz V."/>
            <person name="Hugenholtz P."/>
            <person name="Kyrpides N.C."/>
            <person name="Klenk H.P."/>
        </authorList>
    </citation>
    <scope>NUCLEOTIDE SEQUENCE [LARGE SCALE GENOMIC DNA]</scope>
    <source>
        <strain evidence="5">DSM 15286 / JCM 11887 / CIR29812</strain>
    </source>
</reference>
<dbReference type="GO" id="GO:0032259">
    <property type="term" value="P:methylation"/>
    <property type="evidence" value="ECO:0007669"/>
    <property type="project" value="UniProtKB-KW"/>
</dbReference>
<dbReference type="GO" id="GO:0003723">
    <property type="term" value="F:RNA binding"/>
    <property type="evidence" value="ECO:0007669"/>
    <property type="project" value="InterPro"/>
</dbReference>
<reference evidence="5" key="1">
    <citation type="submission" date="2011-04" db="EMBL/GenBank/DDBJ databases">
        <title>The complete genome of Thermodesulfatator indicus DSM 15286.</title>
        <authorList>
            <person name="Lucas S."/>
            <person name="Copeland A."/>
            <person name="Lapidus A."/>
            <person name="Bruce D."/>
            <person name="Goodwin L."/>
            <person name="Pitluck S."/>
            <person name="Peters L."/>
            <person name="Kyrpides N."/>
            <person name="Mavromatis K."/>
            <person name="Pagani I."/>
            <person name="Ivanova N."/>
            <person name="Saunders L."/>
            <person name="Detter J.C."/>
            <person name="Tapia R."/>
            <person name="Han C."/>
            <person name="Land M."/>
            <person name="Hauser L."/>
            <person name="Markowitz V."/>
            <person name="Cheng J.-F."/>
            <person name="Hugenholtz P."/>
            <person name="Woyke T."/>
            <person name="Wu D."/>
            <person name="Spring S."/>
            <person name="Schroeder M."/>
            <person name="Brambilla E."/>
            <person name="Klenk H.-P."/>
            <person name="Eisen J.A."/>
        </authorList>
    </citation>
    <scope>NUCLEOTIDE SEQUENCE [LARGE SCALE GENOMIC DNA]</scope>
    <source>
        <strain evidence="5">DSM 15286 / JCM 11887 / CIR29812</strain>
    </source>
</reference>
<dbReference type="Proteomes" id="UP000006793">
    <property type="component" value="Chromosome"/>
</dbReference>
<dbReference type="STRING" id="667014.Thein_1337"/>
<keyword evidence="1 4" id="KW-0489">Methyltransferase</keyword>
<dbReference type="InterPro" id="IPR029026">
    <property type="entry name" value="tRNA_m1G_MTases_N"/>
</dbReference>
<proteinExistence type="predicted"/>
<dbReference type="Gene3D" id="3.40.1280.10">
    <property type="match status" value="1"/>
</dbReference>
<gene>
    <name evidence="4" type="ordered locus">Thein_1337</name>
</gene>
<evidence type="ECO:0000313" key="4">
    <source>
        <dbReference type="EMBL" id="AEH45204.1"/>
    </source>
</evidence>